<accession>A0A4Y9XNX3</accession>
<reference evidence="1 2" key="1">
    <citation type="submission" date="2019-01" db="EMBL/GenBank/DDBJ databases">
        <title>Genome sequencing of the rare red list fungi Fomitopsis rosea.</title>
        <authorList>
            <person name="Buettner E."/>
            <person name="Kellner H."/>
        </authorList>
    </citation>
    <scope>NUCLEOTIDE SEQUENCE [LARGE SCALE GENOMIC DNA]</scope>
    <source>
        <strain evidence="1 2">DSM 105464</strain>
    </source>
</reference>
<gene>
    <name evidence="1" type="ORF">EVJ58_g10565</name>
</gene>
<comment type="caution">
    <text evidence="1">The sequence shown here is derived from an EMBL/GenBank/DDBJ whole genome shotgun (WGS) entry which is preliminary data.</text>
</comment>
<name>A0A4Y9XNX3_9APHY</name>
<dbReference type="Proteomes" id="UP000298390">
    <property type="component" value="Unassembled WGS sequence"/>
</dbReference>
<evidence type="ECO:0000313" key="1">
    <source>
        <dbReference type="EMBL" id="TFY51442.1"/>
    </source>
</evidence>
<proteinExistence type="predicted"/>
<organism evidence="1 2">
    <name type="scientific">Rhodofomes roseus</name>
    <dbReference type="NCBI Taxonomy" id="34475"/>
    <lineage>
        <taxon>Eukaryota</taxon>
        <taxon>Fungi</taxon>
        <taxon>Dikarya</taxon>
        <taxon>Basidiomycota</taxon>
        <taxon>Agaricomycotina</taxon>
        <taxon>Agaricomycetes</taxon>
        <taxon>Polyporales</taxon>
        <taxon>Rhodofomes</taxon>
    </lineage>
</organism>
<evidence type="ECO:0000313" key="2">
    <source>
        <dbReference type="Proteomes" id="UP000298390"/>
    </source>
</evidence>
<dbReference type="AlphaFoldDB" id="A0A4Y9XNX3"/>
<protein>
    <submittedName>
        <fullName evidence="1">Uncharacterized protein</fullName>
    </submittedName>
</protein>
<dbReference type="EMBL" id="SEKV01001186">
    <property type="protein sequence ID" value="TFY51442.1"/>
    <property type="molecule type" value="Genomic_DNA"/>
</dbReference>
<sequence length="223" mass="23293">MLPLDAMPAVIFEENMDYIAGLGPFESAEDMQQVQDVALGDVVVEEPGDMHIVTMDGHNAFMDVPELSTAGVPTSTAHAGATNPENGMHNPWAISGGNPFLGGMTHWYPPGPSGVNGPTVTNGSFNQPQLLPPPVMNPQMYMMMMMMMANGGMPPYLTQGFNPLPGNQLGGMSLGQPTALGSDQVTSGGPQSWGTFTGNALPGSTHGHGVPQGMTDVHMAQMG</sequence>